<accession>L1LAC9</accession>
<dbReference type="RefSeq" id="XP_004831884.1">
    <property type="nucleotide sequence ID" value="XM_004831827.1"/>
</dbReference>
<protein>
    <submittedName>
        <fullName evidence="2">Signal peptide containing protein</fullName>
    </submittedName>
</protein>
<feature type="chain" id="PRO_5003953062" evidence="1">
    <location>
        <begin position="19"/>
        <end position="310"/>
    </location>
</feature>
<dbReference type="EMBL" id="ACOU01000007">
    <property type="protein sequence ID" value="EKX72432.1"/>
    <property type="molecule type" value="Genomic_DNA"/>
</dbReference>
<reference evidence="2 3" key="1">
    <citation type="journal article" date="2012" name="BMC Genomics">
        <title>Comparative genomic analysis and phylogenetic position of Theileria equi.</title>
        <authorList>
            <person name="Kappmeyer L.S."/>
            <person name="Thiagarajan M."/>
            <person name="Herndon D.R."/>
            <person name="Ramsay J.D."/>
            <person name="Caler E."/>
            <person name="Djikeng A."/>
            <person name="Gillespie J.J."/>
            <person name="Lau A.O."/>
            <person name="Roalson E.H."/>
            <person name="Silva J.C."/>
            <person name="Silva M.G."/>
            <person name="Suarez C.E."/>
            <person name="Ueti M.W."/>
            <person name="Nene V.M."/>
            <person name="Mealey R.H."/>
            <person name="Knowles D.P."/>
            <person name="Brayton K.A."/>
        </authorList>
    </citation>
    <scope>NUCLEOTIDE SEQUENCE [LARGE SCALE GENOMIC DNA]</scope>
    <source>
        <strain evidence="2 3">WA</strain>
    </source>
</reference>
<feature type="signal peptide" evidence="1">
    <location>
        <begin position="1"/>
        <end position="18"/>
    </location>
</feature>
<dbReference type="AlphaFoldDB" id="L1LAC9"/>
<sequence length="310" mass="35128">MKILVLLWTACLVRFYSASWFSGKSKTDDKDAEIIAVEQPLKLPPPKDPKTLDLASLADSRYKTVDLSIDGIPARVYLVGPKEDINKVNYSGKDVWKASRFSEGEDGYNTTPEEICTYCITFIKGTGTAMILVEIHDLSIYREIFRYKQKTGSNGNESGWERSPTEYGKKIDALKINTDPPKKFTLDISSLEEGDEKFKLVKENKNDITTLFFATKQGYSIEKVVDGGKEICVLNESFGSFLCEVHSKGDHGLMRVHAEQRYIITFGWYEKKNSKWTDIKEKEFFKKLDEMRGVPNNASKSNTTHQLGGP</sequence>
<comment type="caution">
    <text evidence="2">The sequence shown here is derived from an EMBL/GenBank/DDBJ whole genome shotgun (WGS) entry which is preliminary data.</text>
</comment>
<dbReference type="KEGG" id="beq:BEWA_048990"/>
<gene>
    <name evidence="2" type="ORF">BEWA_048990</name>
</gene>
<dbReference type="OrthoDB" id="363079at2759"/>
<dbReference type="VEuPathDB" id="PiroplasmaDB:BEWA_048990"/>
<organism evidence="2 3">
    <name type="scientific">Theileria equi strain WA</name>
    <dbReference type="NCBI Taxonomy" id="1537102"/>
    <lineage>
        <taxon>Eukaryota</taxon>
        <taxon>Sar</taxon>
        <taxon>Alveolata</taxon>
        <taxon>Apicomplexa</taxon>
        <taxon>Aconoidasida</taxon>
        <taxon>Piroplasmida</taxon>
        <taxon>Theileriidae</taxon>
        <taxon>Theileria</taxon>
    </lineage>
</organism>
<keyword evidence="1" id="KW-0732">Signal</keyword>
<name>L1LAC9_THEEQ</name>
<keyword evidence="3" id="KW-1185">Reference proteome</keyword>
<evidence type="ECO:0000256" key="1">
    <source>
        <dbReference type="SAM" id="SignalP"/>
    </source>
</evidence>
<proteinExistence type="predicted"/>
<evidence type="ECO:0000313" key="3">
    <source>
        <dbReference type="Proteomes" id="UP000031512"/>
    </source>
</evidence>
<dbReference type="GeneID" id="15804997"/>
<evidence type="ECO:0000313" key="2">
    <source>
        <dbReference type="EMBL" id="EKX72432.1"/>
    </source>
</evidence>
<dbReference type="Proteomes" id="UP000031512">
    <property type="component" value="Unassembled WGS sequence"/>
</dbReference>